<comment type="caution">
    <text evidence="1">The sequence shown here is derived from an EMBL/GenBank/DDBJ whole genome shotgun (WGS) entry which is preliminary data.</text>
</comment>
<dbReference type="Proteomes" id="UP001595803">
    <property type="component" value="Unassembled WGS sequence"/>
</dbReference>
<accession>A0ABV7Z578</accession>
<gene>
    <name evidence="1" type="ORF">ACFOSB_05130</name>
</gene>
<proteinExistence type="predicted"/>
<dbReference type="SUPFAM" id="SSF82171">
    <property type="entry name" value="DPP6 N-terminal domain-like"/>
    <property type="match status" value="1"/>
</dbReference>
<sequence>MNDQAQPSEDSAGTAPAPARIWGLVASEADRVVLFRRGPSRWTRLYVWDAATDVLTPGSWFRGRLYEWMCDLSPDGEHLLYTARNETPEQVSDAYSKFGVNMYSWTALSVPPQVRALGLWNASDGWSGGGVFDGNRKIMVNHADLKTQQLIHPKAFTVKSVEGKHRVDTVLISLNRTRWRVTHKPERWLGMGEAHPFTFQKRSLELRFISAHNYKRYVRYRWLADGPAPDLEGVTWADLDRRGRLLIARAGRLFIWEDGQEAELANLNDDQPPRPGRAGVD</sequence>
<evidence type="ECO:0000313" key="2">
    <source>
        <dbReference type="Proteomes" id="UP001595803"/>
    </source>
</evidence>
<keyword evidence="2" id="KW-1185">Reference proteome</keyword>
<dbReference type="EMBL" id="JBHRZG010000006">
    <property type="protein sequence ID" value="MFC3832233.1"/>
    <property type="molecule type" value="Genomic_DNA"/>
</dbReference>
<name>A0ABV7Z578_9DEIO</name>
<organism evidence="1 2">
    <name type="scientific">Deinococcus rufus</name>
    <dbReference type="NCBI Taxonomy" id="2136097"/>
    <lineage>
        <taxon>Bacteria</taxon>
        <taxon>Thermotogati</taxon>
        <taxon>Deinococcota</taxon>
        <taxon>Deinococci</taxon>
        <taxon>Deinococcales</taxon>
        <taxon>Deinococcaceae</taxon>
        <taxon>Deinococcus</taxon>
    </lineage>
</organism>
<protein>
    <submittedName>
        <fullName evidence="1">Uncharacterized protein</fullName>
    </submittedName>
</protein>
<evidence type="ECO:0000313" key="1">
    <source>
        <dbReference type="EMBL" id="MFC3832233.1"/>
    </source>
</evidence>
<dbReference type="RefSeq" id="WP_322474325.1">
    <property type="nucleotide sequence ID" value="NZ_JBHRZG010000006.1"/>
</dbReference>
<reference evidence="2" key="1">
    <citation type="journal article" date="2019" name="Int. J. Syst. Evol. Microbiol.">
        <title>The Global Catalogue of Microorganisms (GCM) 10K type strain sequencing project: providing services to taxonomists for standard genome sequencing and annotation.</title>
        <authorList>
            <consortium name="The Broad Institute Genomics Platform"/>
            <consortium name="The Broad Institute Genome Sequencing Center for Infectious Disease"/>
            <person name="Wu L."/>
            <person name="Ma J."/>
        </authorList>
    </citation>
    <scope>NUCLEOTIDE SEQUENCE [LARGE SCALE GENOMIC DNA]</scope>
    <source>
        <strain evidence="2">CCTCC AB 2017081</strain>
    </source>
</reference>